<dbReference type="GO" id="GO:0016810">
    <property type="term" value="F:hydrolase activity, acting on carbon-nitrogen (but not peptide) bonds"/>
    <property type="evidence" value="ECO:0007669"/>
    <property type="project" value="InterPro"/>
</dbReference>
<dbReference type="OrthoDB" id="9778320at2"/>
<proteinExistence type="predicted"/>
<dbReference type="PROSITE" id="PS51677">
    <property type="entry name" value="NODB"/>
    <property type="match status" value="1"/>
</dbReference>
<dbReference type="KEGG" id="ipa:Isop_0594"/>
<protein>
    <submittedName>
        <fullName evidence="4">Polysaccharide deacetylase</fullName>
    </submittedName>
</protein>
<keyword evidence="5" id="KW-1185">Reference proteome</keyword>
<dbReference type="STRING" id="575540.Isop_0594"/>
<dbReference type="PANTHER" id="PTHR34216">
    <property type="match status" value="1"/>
</dbReference>
<dbReference type="InterPro" id="IPR051398">
    <property type="entry name" value="Polysacch_Deacetylase"/>
</dbReference>
<dbReference type="GO" id="GO:0005975">
    <property type="term" value="P:carbohydrate metabolic process"/>
    <property type="evidence" value="ECO:0007669"/>
    <property type="project" value="InterPro"/>
</dbReference>
<dbReference type="AlphaFoldDB" id="E8R069"/>
<reference evidence="4 5" key="2">
    <citation type="journal article" date="2011" name="Stand. Genomic Sci.">
        <title>Complete genome sequence of Isosphaera pallida type strain (IS1B).</title>
        <authorList>
            <consortium name="US DOE Joint Genome Institute (JGI-PGF)"/>
            <person name="Goker M."/>
            <person name="Cleland D."/>
            <person name="Saunders E."/>
            <person name="Lapidus A."/>
            <person name="Nolan M."/>
            <person name="Lucas S."/>
            <person name="Hammon N."/>
            <person name="Deshpande S."/>
            <person name="Cheng J.F."/>
            <person name="Tapia R."/>
            <person name="Han C."/>
            <person name="Goodwin L."/>
            <person name="Pitluck S."/>
            <person name="Liolios K."/>
            <person name="Pagani I."/>
            <person name="Ivanova N."/>
            <person name="Mavromatis K."/>
            <person name="Pati A."/>
            <person name="Chen A."/>
            <person name="Palaniappan K."/>
            <person name="Land M."/>
            <person name="Hauser L."/>
            <person name="Chang Y.J."/>
            <person name="Jeffries C.D."/>
            <person name="Detter J.C."/>
            <person name="Beck B."/>
            <person name="Woyke T."/>
            <person name="Bristow J."/>
            <person name="Eisen J.A."/>
            <person name="Markowitz V."/>
            <person name="Hugenholtz P."/>
            <person name="Kyrpides N.C."/>
            <person name="Klenk H.P."/>
        </authorList>
    </citation>
    <scope>NUCLEOTIDE SEQUENCE [LARGE SCALE GENOMIC DNA]</scope>
    <source>
        <strain evidence="5">ATCC 43644 / DSM 9630 / IS1B</strain>
    </source>
</reference>
<dbReference type="SUPFAM" id="SSF88713">
    <property type="entry name" value="Glycoside hydrolase/deacetylase"/>
    <property type="match status" value="1"/>
</dbReference>
<dbReference type="GO" id="GO:0005576">
    <property type="term" value="C:extracellular region"/>
    <property type="evidence" value="ECO:0007669"/>
    <property type="project" value="UniProtKB-SubCell"/>
</dbReference>
<dbReference type="CDD" id="cd10918">
    <property type="entry name" value="CE4_NodB_like_5s_6s"/>
    <property type="match status" value="1"/>
</dbReference>
<dbReference type="Gene3D" id="3.20.20.370">
    <property type="entry name" value="Glycoside hydrolase/deacetylase"/>
    <property type="match status" value="1"/>
</dbReference>
<dbReference type="InterPro" id="IPR011330">
    <property type="entry name" value="Glyco_hydro/deAcase_b/a-brl"/>
</dbReference>
<evidence type="ECO:0000313" key="4">
    <source>
        <dbReference type="EMBL" id="ADV61187.1"/>
    </source>
</evidence>
<evidence type="ECO:0000256" key="2">
    <source>
        <dbReference type="ARBA" id="ARBA00022729"/>
    </source>
</evidence>
<feature type="domain" description="NodB homology" evidence="3">
    <location>
        <begin position="60"/>
        <end position="262"/>
    </location>
</feature>
<organism evidence="4 5">
    <name type="scientific">Isosphaera pallida (strain ATCC 43644 / DSM 9630 / IS1B)</name>
    <dbReference type="NCBI Taxonomy" id="575540"/>
    <lineage>
        <taxon>Bacteria</taxon>
        <taxon>Pseudomonadati</taxon>
        <taxon>Planctomycetota</taxon>
        <taxon>Planctomycetia</taxon>
        <taxon>Isosphaerales</taxon>
        <taxon>Isosphaeraceae</taxon>
        <taxon>Isosphaera</taxon>
    </lineage>
</organism>
<keyword evidence="2" id="KW-0732">Signal</keyword>
<dbReference type="InParanoid" id="E8R069"/>
<dbReference type="InterPro" id="IPR002509">
    <property type="entry name" value="NODB_dom"/>
</dbReference>
<accession>E8R069</accession>
<evidence type="ECO:0000313" key="5">
    <source>
        <dbReference type="Proteomes" id="UP000008631"/>
    </source>
</evidence>
<evidence type="ECO:0000259" key="3">
    <source>
        <dbReference type="PROSITE" id="PS51677"/>
    </source>
</evidence>
<dbReference type="HOGENOM" id="CLU_030024_3_3_0"/>
<reference key="1">
    <citation type="submission" date="2010-11" db="EMBL/GenBank/DDBJ databases">
        <title>The complete sequence of chromosome of Isophaera pallida ATCC 43644.</title>
        <authorList>
            <consortium name="US DOE Joint Genome Institute (JGI-PGF)"/>
            <person name="Lucas S."/>
            <person name="Copeland A."/>
            <person name="Lapidus A."/>
            <person name="Bruce D."/>
            <person name="Goodwin L."/>
            <person name="Pitluck S."/>
            <person name="Kyrpides N."/>
            <person name="Mavromatis K."/>
            <person name="Pagani I."/>
            <person name="Ivanova N."/>
            <person name="Saunders E."/>
            <person name="Brettin T."/>
            <person name="Detter J.C."/>
            <person name="Han C."/>
            <person name="Tapia R."/>
            <person name="Land M."/>
            <person name="Hauser L."/>
            <person name="Markowitz V."/>
            <person name="Cheng J.-F."/>
            <person name="Hugenholtz P."/>
            <person name="Woyke T."/>
            <person name="Wu D."/>
            <person name="Eisen J.A."/>
        </authorList>
    </citation>
    <scope>NUCLEOTIDE SEQUENCE</scope>
    <source>
        <strain>ATCC 43644</strain>
    </source>
</reference>
<sequence length="262" mass="30312">MILHMNVPAILMFHSLDTSRSPISLEPDRFERLLNGLVERGWKSINFSDHNQHSQPISDQTMILTFDDGLCTIRRAVPILERLGLSATVFLVAGRVGGWNDFPGCRIRVPRQRLLTWSECRELAERGIRFASHGWDHHPVTQLDSATLRDDLLRARERIAAELSAAFDDAPFAYPYGDWDRRTRRIVGEFHRIGLGTRLGRPRPSDCPLVLPRIDAYHLRNPDVAARWMGSWGDWWMVPRRSIRQLRTSWEKTRRWLSSSPA</sequence>
<dbReference type="Proteomes" id="UP000008631">
    <property type="component" value="Chromosome"/>
</dbReference>
<evidence type="ECO:0000256" key="1">
    <source>
        <dbReference type="ARBA" id="ARBA00004613"/>
    </source>
</evidence>
<dbReference type="PANTHER" id="PTHR34216:SF3">
    <property type="entry name" value="POLY-BETA-1,6-N-ACETYL-D-GLUCOSAMINE N-DEACETYLASE"/>
    <property type="match status" value="1"/>
</dbReference>
<dbReference type="Pfam" id="PF01522">
    <property type="entry name" value="Polysacc_deac_1"/>
    <property type="match status" value="1"/>
</dbReference>
<name>E8R069_ISOPI</name>
<dbReference type="eggNOG" id="COG0726">
    <property type="taxonomic scope" value="Bacteria"/>
</dbReference>
<comment type="subcellular location">
    <subcellularLocation>
        <location evidence="1">Secreted</location>
    </subcellularLocation>
</comment>
<gene>
    <name evidence="4" type="ordered locus">Isop_0594</name>
</gene>
<dbReference type="EMBL" id="CP002353">
    <property type="protein sequence ID" value="ADV61187.1"/>
    <property type="molecule type" value="Genomic_DNA"/>
</dbReference>